<organism evidence="11 12">
    <name type="scientific">Arcticibacterium luteifluviistationis</name>
    <dbReference type="NCBI Taxonomy" id="1784714"/>
    <lineage>
        <taxon>Bacteria</taxon>
        <taxon>Pseudomonadati</taxon>
        <taxon>Bacteroidota</taxon>
        <taxon>Cytophagia</taxon>
        <taxon>Cytophagales</taxon>
        <taxon>Leadbetterellaceae</taxon>
        <taxon>Arcticibacterium</taxon>
    </lineage>
</organism>
<dbReference type="Gene3D" id="2.40.30.10">
    <property type="entry name" value="Translation factors"/>
    <property type="match status" value="1"/>
</dbReference>
<keyword evidence="3" id="KW-0001">2Fe-2S</keyword>
<dbReference type="GO" id="GO:0046872">
    <property type="term" value="F:metal ion binding"/>
    <property type="evidence" value="ECO:0007669"/>
    <property type="project" value="UniProtKB-KW"/>
</dbReference>
<dbReference type="InterPro" id="IPR036010">
    <property type="entry name" value="2Fe-2S_ferredoxin-like_sf"/>
</dbReference>
<evidence type="ECO:0000256" key="2">
    <source>
        <dbReference type="ARBA" id="ARBA00022630"/>
    </source>
</evidence>
<feature type="domain" description="FAD-binding FR-type" evidence="10">
    <location>
        <begin position="2"/>
        <end position="106"/>
    </location>
</feature>
<sequence length="352" mass="38969">MMKTYFLQVKNIVSETEDSITIEFWHPLSEQIKYKAGQFLTLIVPADNGKKVRRSYSMSSSPHADTSVAVTIKRVAGGLVSNYLCDNVSIGDFIEVVEPMGNFVIEPDASISRNVVLVGAGSGITPLISIAKSILKIEPKSKVSLIYGNRTSGNIIFRKALIDLEMQYSGRFQSTLILSQADENWAGERGRISRANIVILLKEMDVHFKEESFYLCGPIEMMDEVITSLKMFDVPDERIHKENFHAPALDEKAEHAEEEGLKTQEITVKYDGEDFTFKVEPHQSILEAALELDIDLPYSCQAGMCTACLGKCTSGKVMMDEDEGLTESEIKEGLVLTCVAHPASSGVVIEIE</sequence>
<dbReference type="Gene3D" id="3.10.20.30">
    <property type="match status" value="1"/>
</dbReference>
<dbReference type="PROSITE" id="PS51085">
    <property type="entry name" value="2FE2S_FER_2"/>
    <property type="match status" value="1"/>
</dbReference>
<dbReference type="PANTHER" id="PTHR47354:SF8">
    <property type="entry name" value="1,2-PHENYLACETYL-COA EPOXIDASE, SUBUNIT E"/>
    <property type="match status" value="1"/>
</dbReference>
<dbReference type="InterPro" id="IPR012675">
    <property type="entry name" value="Beta-grasp_dom_sf"/>
</dbReference>
<dbReference type="GO" id="GO:0016491">
    <property type="term" value="F:oxidoreductase activity"/>
    <property type="evidence" value="ECO:0007669"/>
    <property type="project" value="UniProtKB-KW"/>
</dbReference>
<dbReference type="SUPFAM" id="SSF63380">
    <property type="entry name" value="Riboflavin synthase domain-like"/>
    <property type="match status" value="1"/>
</dbReference>
<evidence type="ECO:0000256" key="5">
    <source>
        <dbReference type="ARBA" id="ARBA00022827"/>
    </source>
</evidence>
<evidence type="ECO:0000259" key="9">
    <source>
        <dbReference type="PROSITE" id="PS51085"/>
    </source>
</evidence>
<evidence type="ECO:0000256" key="8">
    <source>
        <dbReference type="ARBA" id="ARBA00023014"/>
    </source>
</evidence>
<evidence type="ECO:0000256" key="7">
    <source>
        <dbReference type="ARBA" id="ARBA00023004"/>
    </source>
</evidence>
<keyword evidence="6" id="KW-0560">Oxidoreductase</keyword>
<dbReference type="PANTHER" id="PTHR47354">
    <property type="entry name" value="NADH OXIDOREDUCTASE HCR"/>
    <property type="match status" value="1"/>
</dbReference>
<dbReference type="Pfam" id="PF00175">
    <property type="entry name" value="NAD_binding_1"/>
    <property type="match status" value="1"/>
</dbReference>
<evidence type="ECO:0000313" key="11">
    <source>
        <dbReference type="EMBL" id="AWV99776.1"/>
    </source>
</evidence>
<dbReference type="AlphaFoldDB" id="A0A2Z4GES7"/>
<dbReference type="InterPro" id="IPR017938">
    <property type="entry name" value="Riboflavin_synthase-like_b-brl"/>
</dbReference>
<reference evidence="11 12" key="1">
    <citation type="submission" date="2018-05" db="EMBL/GenBank/DDBJ databases">
        <title>Complete genome sequence of Arcticibacterium luteifluviistationis SM1504T, a cytophagaceae bacterium isolated from Arctic surface seawater.</title>
        <authorList>
            <person name="Li Y."/>
            <person name="Qin Q.-L."/>
        </authorList>
    </citation>
    <scope>NUCLEOTIDE SEQUENCE [LARGE SCALE GENOMIC DNA]</scope>
    <source>
        <strain evidence="11 12">SM1504</strain>
    </source>
</reference>
<dbReference type="GO" id="GO:0051537">
    <property type="term" value="F:2 iron, 2 sulfur cluster binding"/>
    <property type="evidence" value="ECO:0007669"/>
    <property type="project" value="UniProtKB-KW"/>
</dbReference>
<keyword evidence="4" id="KW-0479">Metal-binding</keyword>
<evidence type="ECO:0000256" key="4">
    <source>
        <dbReference type="ARBA" id="ARBA00022723"/>
    </source>
</evidence>
<accession>A0A2Z4GES7</accession>
<dbReference type="Gene3D" id="3.40.50.80">
    <property type="entry name" value="Nucleotide-binding domain of ferredoxin-NADP reductase (FNR) module"/>
    <property type="match status" value="1"/>
</dbReference>
<dbReference type="CDD" id="cd06214">
    <property type="entry name" value="PA_degradation_oxidoreductase_like"/>
    <property type="match status" value="1"/>
</dbReference>
<evidence type="ECO:0000256" key="3">
    <source>
        <dbReference type="ARBA" id="ARBA00022714"/>
    </source>
</evidence>
<keyword evidence="7" id="KW-0408">Iron</keyword>
<dbReference type="InterPro" id="IPR001041">
    <property type="entry name" value="2Fe-2S_ferredoxin-type"/>
</dbReference>
<dbReference type="InterPro" id="IPR001709">
    <property type="entry name" value="Flavoprot_Pyr_Nucl_cyt_Rdtase"/>
</dbReference>
<dbReference type="SUPFAM" id="SSF52343">
    <property type="entry name" value="Ferredoxin reductase-like, C-terminal NADP-linked domain"/>
    <property type="match status" value="1"/>
</dbReference>
<proteinExistence type="predicted"/>
<evidence type="ECO:0000313" key="12">
    <source>
        <dbReference type="Proteomes" id="UP000249873"/>
    </source>
</evidence>
<dbReference type="Pfam" id="PF00970">
    <property type="entry name" value="FAD_binding_6"/>
    <property type="match status" value="1"/>
</dbReference>
<evidence type="ECO:0000256" key="1">
    <source>
        <dbReference type="ARBA" id="ARBA00001974"/>
    </source>
</evidence>
<dbReference type="InterPro" id="IPR008333">
    <property type="entry name" value="Cbr1-like_FAD-bd_dom"/>
</dbReference>
<keyword evidence="2" id="KW-0285">Flavoprotein</keyword>
<keyword evidence="8" id="KW-0411">Iron-sulfur</keyword>
<keyword evidence="12" id="KW-1185">Reference proteome</keyword>
<feature type="domain" description="2Fe-2S ferredoxin-type" evidence="9">
    <location>
        <begin position="264"/>
        <end position="352"/>
    </location>
</feature>
<dbReference type="PROSITE" id="PS00197">
    <property type="entry name" value="2FE2S_FER_1"/>
    <property type="match status" value="1"/>
</dbReference>
<dbReference type="Pfam" id="PF00111">
    <property type="entry name" value="Fer2"/>
    <property type="match status" value="1"/>
</dbReference>
<dbReference type="CDD" id="cd00207">
    <property type="entry name" value="fer2"/>
    <property type="match status" value="1"/>
</dbReference>
<dbReference type="PRINTS" id="PR00371">
    <property type="entry name" value="FPNCR"/>
</dbReference>
<dbReference type="InterPro" id="IPR006058">
    <property type="entry name" value="2Fe2S_fd_BS"/>
</dbReference>
<dbReference type="SUPFAM" id="SSF54292">
    <property type="entry name" value="2Fe-2S ferredoxin-like"/>
    <property type="match status" value="1"/>
</dbReference>
<dbReference type="PRINTS" id="PR00410">
    <property type="entry name" value="PHEHYDRXLASE"/>
</dbReference>
<name>A0A2Z4GES7_9BACT</name>
<gene>
    <name evidence="11" type="ORF">DJ013_16990</name>
</gene>
<evidence type="ECO:0000256" key="6">
    <source>
        <dbReference type="ARBA" id="ARBA00023002"/>
    </source>
</evidence>
<keyword evidence="5" id="KW-0274">FAD</keyword>
<dbReference type="OrthoDB" id="9789468at2"/>
<dbReference type="EMBL" id="CP029480">
    <property type="protein sequence ID" value="AWV99776.1"/>
    <property type="molecule type" value="Genomic_DNA"/>
</dbReference>
<dbReference type="InterPro" id="IPR050415">
    <property type="entry name" value="MRET"/>
</dbReference>
<dbReference type="KEGG" id="als:DJ013_16990"/>
<comment type="cofactor">
    <cofactor evidence="1">
        <name>FAD</name>
        <dbReference type="ChEBI" id="CHEBI:57692"/>
    </cofactor>
</comment>
<evidence type="ECO:0000259" key="10">
    <source>
        <dbReference type="PROSITE" id="PS51384"/>
    </source>
</evidence>
<dbReference type="InterPro" id="IPR001433">
    <property type="entry name" value="OxRdtase_FAD/NAD-bd"/>
</dbReference>
<dbReference type="GO" id="GO:0050660">
    <property type="term" value="F:flavin adenine dinucleotide binding"/>
    <property type="evidence" value="ECO:0007669"/>
    <property type="project" value="TreeGrafter"/>
</dbReference>
<protein>
    <submittedName>
        <fullName evidence="11">Oxidoreductase</fullName>
    </submittedName>
</protein>
<dbReference type="PROSITE" id="PS51384">
    <property type="entry name" value="FAD_FR"/>
    <property type="match status" value="1"/>
</dbReference>
<dbReference type="InterPro" id="IPR039261">
    <property type="entry name" value="FNR_nucleotide-bd"/>
</dbReference>
<dbReference type="InterPro" id="IPR017927">
    <property type="entry name" value="FAD-bd_FR_type"/>
</dbReference>
<dbReference type="Proteomes" id="UP000249873">
    <property type="component" value="Chromosome"/>
</dbReference>